<keyword evidence="2" id="KW-0808">Transferase</keyword>
<dbReference type="SUPFAM" id="SSF53335">
    <property type="entry name" value="S-adenosyl-L-methionine-dependent methyltransferases"/>
    <property type="match status" value="1"/>
</dbReference>
<dbReference type="InterPro" id="IPR029063">
    <property type="entry name" value="SAM-dependent_MTases_sf"/>
</dbReference>
<name>A0ABU1Q547_9PSEU</name>
<gene>
    <name evidence="2" type="ORF">J2S66_006397</name>
</gene>
<dbReference type="GO" id="GO:0008168">
    <property type="term" value="F:methyltransferase activity"/>
    <property type="evidence" value="ECO:0007669"/>
    <property type="project" value="UniProtKB-KW"/>
</dbReference>
<evidence type="ECO:0000313" key="3">
    <source>
        <dbReference type="Proteomes" id="UP001268819"/>
    </source>
</evidence>
<dbReference type="Gene3D" id="3.40.50.150">
    <property type="entry name" value="Vaccinia Virus protein VP39"/>
    <property type="match status" value="1"/>
</dbReference>
<dbReference type="Proteomes" id="UP001268819">
    <property type="component" value="Unassembled WGS sequence"/>
</dbReference>
<dbReference type="GO" id="GO:0032259">
    <property type="term" value="P:methylation"/>
    <property type="evidence" value="ECO:0007669"/>
    <property type="project" value="UniProtKB-KW"/>
</dbReference>
<keyword evidence="2" id="KW-0489">Methyltransferase</keyword>
<keyword evidence="3" id="KW-1185">Reference proteome</keyword>
<accession>A0ABU1Q547</accession>
<proteinExistence type="predicted"/>
<dbReference type="RefSeq" id="WP_310311925.1">
    <property type="nucleotide sequence ID" value="NZ_BAAAXB010000001.1"/>
</dbReference>
<dbReference type="EMBL" id="JAVDSG010000001">
    <property type="protein sequence ID" value="MDR6598013.1"/>
    <property type="molecule type" value="Genomic_DNA"/>
</dbReference>
<comment type="caution">
    <text evidence="2">The sequence shown here is derived from an EMBL/GenBank/DDBJ whole genome shotgun (WGS) entry which is preliminary data.</text>
</comment>
<protein>
    <submittedName>
        <fullName evidence="2">SAM-dependent methyltransferase</fullName>
    </submittedName>
</protein>
<evidence type="ECO:0000313" key="2">
    <source>
        <dbReference type="EMBL" id="MDR6598013.1"/>
    </source>
</evidence>
<dbReference type="InterPro" id="IPR041698">
    <property type="entry name" value="Methyltransf_25"/>
</dbReference>
<feature type="domain" description="Methyltransferase" evidence="1">
    <location>
        <begin position="50"/>
        <end position="136"/>
    </location>
</feature>
<reference evidence="2 3" key="1">
    <citation type="submission" date="2023-07" db="EMBL/GenBank/DDBJ databases">
        <title>Sequencing the genomes of 1000 actinobacteria strains.</title>
        <authorList>
            <person name="Klenk H.-P."/>
        </authorList>
    </citation>
    <scope>NUCLEOTIDE SEQUENCE [LARGE SCALE GENOMIC DNA]</scope>
    <source>
        <strain evidence="2 3">DSM 43749</strain>
    </source>
</reference>
<sequence>MTAFDVGLAGAGCRLEFGDGDSLALPVARWCGDAGGADEVLLDACRGATVDLGCGPGRLVAALAARGVTVLGVDRSALAVALTRARGGAALRRDVLGRLPGAGRWRHVLLADGNIGIGGDPVALLRRARRLLHRHGTALVEVEPPGRGVWRGAARVDGGDWFAWARVDASAVAAVGERAGLPLCRLAERDGRWFAELSRS</sequence>
<evidence type="ECO:0000259" key="1">
    <source>
        <dbReference type="Pfam" id="PF13649"/>
    </source>
</evidence>
<dbReference type="Pfam" id="PF13649">
    <property type="entry name" value="Methyltransf_25"/>
    <property type="match status" value="1"/>
</dbReference>
<organism evidence="2 3">
    <name type="scientific">Saccharothrix longispora</name>
    <dbReference type="NCBI Taxonomy" id="33920"/>
    <lineage>
        <taxon>Bacteria</taxon>
        <taxon>Bacillati</taxon>
        <taxon>Actinomycetota</taxon>
        <taxon>Actinomycetes</taxon>
        <taxon>Pseudonocardiales</taxon>
        <taxon>Pseudonocardiaceae</taxon>
        <taxon>Saccharothrix</taxon>
    </lineage>
</organism>